<dbReference type="OrthoDB" id="5376140at2759"/>
<reference evidence="1 2" key="1">
    <citation type="journal article" date="2016" name="Genome Biol. Evol.">
        <title>Divergent and convergent evolution of fungal pathogenicity.</title>
        <authorList>
            <person name="Shang Y."/>
            <person name="Xiao G."/>
            <person name="Zheng P."/>
            <person name="Cen K."/>
            <person name="Zhan S."/>
            <person name="Wang C."/>
        </authorList>
    </citation>
    <scope>NUCLEOTIDE SEQUENCE [LARGE SCALE GENOMIC DNA]</scope>
    <source>
        <strain evidence="1 2">RCEF 264</strain>
    </source>
</reference>
<evidence type="ECO:0000313" key="2">
    <source>
        <dbReference type="Proteomes" id="UP000076874"/>
    </source>
</evidence>
<comment type="caution">
    <text evidence="1">The sequence shown here is derived from an EMBL/GenBank/DDBJ whole genome shotgun (WGS) entry which is preliminary data.</text>
</comment>
<proteinExistence type="predicted"/>
<dbReference type="STRING" id="1081102.A0A167Z2X3"/>
<name>A0A167Z2X3_9HYPO</name>
<dbReference type="Proteomes" id="UP000076874">
    <property type="component" value="Unassembled WGS sequence"/>
</dbReference>
<organism evidence="1 2">
    <name type="scientific">Niveomyces insectorum RCEF 264</name>
    <dbReference type="NCBI Taxonomy" id="1081102"/>
    <lineage>
        <taxon>Eukaryota</taxon>
        <taxon>Fungi</taxon>
        <taxon>Dikarya</taxon>
        <taxon>Ascomycota</taxon>
        <taxon>Pezizomycotina</taxon>
        <taxon>Sordariomycetes</taxon>
        <taxon>Hypocreomycetidae</taxon>
        <taxon>Hypocreales</taxon>
        <taxon>Cordycipitaceae</taxon>
        <taxon>Niveomyces</taxon>
    </lineage>
</organism>
<dbReference type="EMBL" id="AZHD01000002">
    <property type="protein sequence ID" value="OAA67015.1"/>
    <property type="molecule type" value="Genomic_DNA"/>
</dbReference>
<accession>A0A167Z2X3</accession>
<sequence>MITSGRVRVGRLVTGEWITDASSTDMPTAFSCVPAQQATADLSAKDGSGKIQDGMVDICVRYPDHHITAGTSDHMQRKMALIPVQPYGMGLAEARP</sequence>
<keyword evidence="2" id="KW-1185">Reference proteome</keyword>
<evidence type="ECO:0000313" key="1">
    <source>
        <dbReference type="EMBL" id="OAA67015.1"/>
    </source>
</evidence>
<protein>
    <submittedName>
        <fullName evidence="1">Uncharacterized protein</fullName>
    </submittedName>
</protein>
<gene>
    <name evidence="1" type="ORF">SPI_01591</name>
</gene>
<dbReference type="AlphaFoldDB" id="A0A167Z2X3"/>